<reference evidence="2 3" key="1">
    <citation type="submission" date="2018-03" db="EMBL/GenBank/DDBJ databases">
        <title>The draft genome of Mesorhizobium soli JCM 19897.</title>
        <authorList>
            <person name="Li L."/>
            <person name="Liu L."/>
            <person name="Liang L."/>
            <person name="Wang T."/>
            <person name="Zhang X."/>
        </authorList>
    </citation>
    <scope>NUCLEOTIDE SEQUENCE [LARGE SCALE GENOMIC DNA]</scope>
    <source>
        <strain evidence="2 3">JCM 19897</strain>
    </source>
</reference>
<dbReference type="Proteomes" id="UP000240653">
    <property type="component" value="Unassembled WGS sequence"/>
</dbReference>
<feature type="region of interest" description="Disordered" evidence="1">
    <location>
        <begin position="1"/>
        <end position="78"/>
    </location>
</feature>
<keyword evidence="3" id="KW-1185">Reference proteome</keyword>
<name>A0A2P7RPS7_9HYPH</name>
<accession>A0A2P7RPS7</accession>
<gene>
    <name evidence="2" type="ORF">C7I85_28930</name>
</gene>
<dbReference type="EMBL" id="PXYL01000034">
    <property type="protein sequence ID" value="PSJ52213.1"/>
    <property type="molecule type" value="Genomic_DNA"/>
</dbReference>
<evidence type="ECO:0000256" key="1">
    <source>
        <dbReference type="SAM" id="MobiDB-lite"/>
    </source>
</evidence>
<feature type="compositionally biased region" description="Pro residues" evidence="1">
    <location>
        <begin position="12"/>
        <end position="58"/>
    </location>
</feature>
<organism evidence="2 3">
    <name type="scientific">Pseudaminobacter soli</name>
    <name type="common">ex Li et al. 2025</name>
    <dbReference type="NCBI Taxonomy" id="1295366"/>
    <lineage>
        <taxon>Bacteria</taxon>
        <taxon>Pseudomonadati</taxon>
        <taxon>Pseudomonadota</taxon>
        <taxon>Alphaproteobacteria</taxon>
        <taxon>Hyphomicrobiales</taxon>
        <taxon>Phyllobacteriaceae</taxon>
        <taxon>Pseudaminobacter</taxon>
    </lineage>
</organism>
<dbReference type="PRINTS" id="PR01217">
    <property type="entry name" value="PRICHEXTENSN"/>
</dbReference>
<dbReference type="AlphaFoldDB" id="A0A2P7RPS7"/>
<sequence>MQWRCGYRPNPKKPPPPTPLLPTPPPPTPPAPTPPPPMPPPPMPPPPPCPPPPPPPPRTSCRPPGSSSCLGRRTPVRRPPWSQCIAVLQLSSCMPLSTGCAGRVRKASPATLAVGTTSGMEPGKLAANAPP</sequence>
<protein>
    <submittedName>
        <fullName evidence="2">Uncharacterized protein</fullName>
    </submittedName>
</protein>
<comment type="caution">
    <text evidence="2">The sequence shown here is derived from an EMBL/GenBank/DDBJ whole genome shotgun (WGS) entry which is preliminary data.</text>
</comment>
<evidence type="ECO:0000313" key="2">
    <source>
        <dbReference type="EMBL" id="PSJ52213.1"/>
    </source>
</evidence>
<proteinExistence type="predicted"/>
<evidence type="ECO:0000313" key="3">
    <source>
        <dbReference type="Proteomes" id="UP000240653"/>
    </source>
</evidence>